<reference evidence="1" key="1">
    <citation type="submission" date="2021-02" db="EMBL/GenBank/DDBJ databases">
        <authorList>
            <person name="Nieuwenhuis M."/>
            <person name="Van De Peppel L.J.J."/>
        </authorList>
    </citation>
    <scope>NUCLEOTIDE SEQUENCE</scope>
    <source>
        <strain evidence="1">D49</strain>
    </source>
</reference>
<name>A0A9P7FTM4_9AGAR</name>
<dbReference type="AlphaFoldDB" id="A0A9P7FTM4"/>
<dbReference type="Pfam" id="PF18759">
    <property type="entry name" value="Plavaka"/>
    <property type="match status" value="1"/>
</dbReference>
<dbReference type="EMBL" id="JABCKI010005985">
    <property type="protein sequence ID" value="KAG5636033.1"/>
    <property type="molecule type" value="Genomic_DNA"/>
</dbReference>
<gene>
    <name evidence="1" type="ORF">H0H81_009333</name>
</gene>
<evidence type="ECO:0000313" key="1">
    <source>
        <dbReference type="EMBL" id="KAG5636033.1"/>
    </source>
</evidence>
<proteinExistence type="predicted"/>
<organism evidence="1 2">
    <name type="scientific">Sphagnurus paluster</name>
    <dbReference type="NCBI Taxonomy" id="117069"/>
    <lineage>
        <taxon>Eukaryota</taxon>
        <taxon>Fungi</taxon>
        <taxon>Dikarya</taxon>
        <taxon>Basidiomycota</taxon>
        <taxon>Agaricomycotina</taxon>
        <taxon>Agaricomycetes</taxon>
        <taxon>Agaricomycetidae</taxon>
        <taxon>Agaricales</taxon>
        <taxon>Tricholomatineae</taxon>
        <taxon>Lyophyllaceae</taxon>
        <taxon>Sphagnurus</taxon>
    </lineage>
</organism>
<reference evidence="1" key="2">
    <citation type="submission" date="2021-10" db="EMBL/GenBank/DDBJ databases">
        <title>Phylogenomics reveals ancestral predisposition of the termite-cultivated fungus Termitomyces towards a domesticated lifestyle.</title>
        <authorList>
            <person name="Auxier B."/>
            <person name="Grum-Grzhimaylo A."/>
            <person name="Cardenas M.E."/>
            <person name="Lodge J.D."/>
            <person name="Laessoe T."/>
            <person name="Pedersen O."/>
            <person name="Smith M.E."/>
            <person name="Kuyper T.W."/>
            <person name="Franco-Molano E.A."/>
            <person name="Baroni T.J."/>
            <person name="Aanen D.K."/>
        </authorList>
    </citation>
    <scope>NUCLEOTIDE SEQUENCE</scope>
    <source>
        <strain evidence="1">D49</strain>
    </source>
</reference>
<comment type="caution">
    <text evidence="1">The sequence shown here is derived from an EMBL/GenBank/DDBJ whole genome shotgun (WGS) entry which is preliminary data.</text>
</comment>
<dbReference type="Proteomes" id="UP000717328">
    <property type="component" value="Unassembled WGS sequence"/>
</dbReference>
<dbReference type="OrthoDB" id="3199698at2759"/>
<accession>A0A9P7FTM4</accession>
<evidence type="ECO:0000313" key="2">
    <source>
        <dbReference type="Proteomes" id="UP000717328"/>
    </source>
</evidence>
<dbReference type="InterPro" id="IPR041078">
    <property type="entry name" value="Plavaka"/>
</dbReference>
<sequence length="697" mass="78491">MFVPIIAGSDKTTVSVATGYQQYHPVYMSPGNFTNTARRGHGNGVIPVAFLPIPKVSKKEQKSTQYQQFARQLYHSCLAHIFEPLKAGMTTPEVIKCPDGHFRRAIYSLGPYIADYPEQVWLAGVVQYWCPKCDAHPDSLDKPALRRSHRKTEFLISCFDPGILWSDYGIRSDVQPFTCNFPRADIHELLSPDLLHQVIKGTFKDHLVTWVGLYLTETHGETRANEIMKDIDRRISAVPPFPGLRRFPDGRNFQQWTGDDSKALMKVYLTAITGHVPAEIIRCFAAFLDFCYIARRNSLSSGDINALEAALTRFHHHRSIFIDIGVRDNISLPRQHALVHYPRSIRLFGSPNGLCSSITESKHIHAVKKPWRRSNRYNALIQMLQTLCRLDKLSAARRIFTSKGMMAGSTSSYAAFIHAGGVPEPDTNDSNDSDEDEDLGPVAGPRVMSSVKLAATSGMVLRLISTCFLVADETYLSERNYPKRVEDLAGLINQPRFPAALRQFLYGQLHPCSEISPDEVPLADCPSFHGKISVYHSAVARFYSPSDVCGAGGMHHERIRSHPDWRGQYPRYDTVFVETDADTPGMRGMTVGRVLLFFSFEYEEILYPCALVNWLVLVGDAPDTETGLWLVKPEFDGGGRRTVAVIHLDSIARGVHLLPVYGSQHLPEDFHFSHSLDAFRAYFVNRYVDHHAHEFID</sequence>
<protein>
    <submittedName>
        <fullName evidence="1">Uncharacterized protein</fullName>
    </submittedName>
</protein>
<keyword evidence="2" id="KW-1185">Reference proteome</keyword>